<keyword evidence="4" id="KW-0997">Cell inner membrane</keyword>
<keyword evidence="3" id="KW-1003">Cell membrane</keyword>
<sequence>MPNFKYKAISTDGKQIESVLLAADKNDVMRQLKELGMTVIAVNEMKSAKSTDPLRISVKENVVIHFTKQLHTLLKAGLPIITSLRAIRQQATDEGFKDVIESVTRDIEQGSKLSDALGRYPKIFPQIFISSIKIGEVSGTLEETLLYLYRFLERDSRIRRDVKKAFRYPIFVFTGLLGAFVVFTTMVIPNFIPMFEARGVELPLPTKILMGMYYLITDYGILLLLFIVALGAGIYFYARTPAGRYKIDSLLLQIPIMGMFIRKVNLARFSQLFYTMNRTGIAITQTFEIMQRTMENEVYNKELGIIADKITKGEEIAKSLQQSPVFTPLMVEMVSIGEKSGSLDEMLANVAEYYNQEVSDTVANLTSLIEPIITVGLGGMILLLALALFLPMWDMMNIM</sequence>
<gene>
    <name evidence="10" type="ORF">ENK44_08985</name>
</gene>
<name>A0A7V4U0U3_CALAY</name>
<evidence type="ECO:0000256" key="1">
    <source>
        <dbReference type="ARBA" id="ARBA00004429"/>
    </source>
</evidence>
<dbReference type="AlphaFoldDB" id="A0A7V4U0U3"/>
<dbReference type="FunFam" id="1.20.81.30:FF:000001">
    <property type="entry name" value="Type II secretion system protein F"/>
    <property type="match status" value="2"/>
</dbReference>
<keyword evidence="6 8" id="KW-1133">Transmembrane helix</keyword>
<dbReference type="EMBL" id="DRQG01000085">
    <property type="protein sequence ID" value="HGY55823.1"/>
    <property type="molecule type" value="Genomic_DNA"/>
</dbReference>
<keyword evidence="7 8" id="KW-0472">Membrane</keyword>
<evidence type="ECO:0000256" key="7">
    <source>
        <dbReference type="ARBA" id="ARBA00023136"/>
    </source>
</evidence>
<evidence type="ECO:0000256" key="5">
    <source>
        <dbReference type="ARBA" id="ARBA00022692"/>
    </source>
</evidence>
<dbReference type="InterPro" id="IPR042094">
    <property type="entry name" value="T2SS_GspF_sf"/>
</dbReference>
<dbReference type="GO" id="GO:0005886">
    <property type="term" value="C:plasma membrane"/>
    <property type="evidence" value="ECO:0007669"/>
    <property type="project" value="UniProtKB-SubCell"/>
</dbReference>
<evidence type="ECO:0000256" key="8">
    <source>
        <dbReference type="SAM" id="Phobius"/>
    </source>
</evidence>
<evidence type="ECO:0000259" key="9">
    <source>
        <dbReference type="Pfam" id="PF00482"/>
    </source>
</evidence>
<dbReference type="PRINTS" id="PR00812">
    <property type="entry name" value="BCTERIALGSPF"/>
</dbReference>
<dbReference type="GO" id="GO:0015628">
    <property type="term" value="P:protein secretion by the type II secretion system"/>
    <property type="evidence" value="ECO:0007669"/>
    <property type="project" value="TreeGrafter"/>
</dbReference>
<keyword evidence="5 8" id="KW-0812">Transmembrane</keyword>
<evidence type="ECO:0000256" key="6">
    <source>
        <dbReference type="ARBA" id="ARBA00022989"/>
    </source>
</evidence>
<dbReference type="Proteomes" id="UP000885779">
    <property type="component" value="Unassembled WGS sequence"/>
</dbReference>
<dbReference type="InterPro" id="IPR003004">
    <property type="entry name" value="GspF/PilC"/>
</dbReference>
<evidence type="ECO:0000313" key="10">
    <source>
        <dbReference type="EMBL" id="HGY55823.1"/>
    </source>
</evidence>
<accession>A0A7V4U0U3</accession>
<dbReference type="InterPro" id="IPR018076">
    <property type="entry name" value="T2SS_GspF_dom"/>
</dbReference>
<dbReference type="Pfam" id="PF00482">
    <property type="entry name" value="T2SSF"/>
    <property type="match status" value="2"/>
</dbReference>
<proteinExistence type="inferred from homology"/>
<dbReference type="PANTHER" id="PTHR30012:SF4">
    <property type="entry name" value="MSHA BIOGENESIS PROTEIN MSHG"/>
    <property type="match status" value="1"/>
</dbReference>
<protein>
    <submittedName>
        <fullName evidence="10">Type II secretion system F family protein</fullName>
    </submittedName>
</protein>
<comment type="subcellular location">
    <subcellularLocation>
        <location evidence="1">Cell inner membrane</location>
        <topology evidence="1">Multi-pass membrane protein</topology>
    </subcellularLocation>
</comment>
<reference evidence="10" key="1">
    <citation type="journal article" date="2020" name="mSystems">
        <title>Genome- and Community-Level Interaction Insights into Carbon Utilization and Element Cycling Functions of Hydrothermarchaeota in Hydrothermal Sediment.</title>
        <authorList>
            <person name="Zhou Z."/>
            <person name="Liu Y."/>
            <person name="Xu W."/>
            <person name="Pan J."/>
            <person name="Luo Z.H."/>
            <person name="Li M."/>
        </authorList>
    </citation>
    <scope>NUCLEOTIDE SEQUENCE [LARGE SCALE GENOMIC DNA]</scope>
    <source>
        <strain evidence="10">HyVt-577</strain>
    </source>
</reference>
<feature type="domain" description="Type II secretion system protein GspF" evidence="9">
    <location>
        <begin position="66"/>
        <end position="189"/>
    </location>
</feature>
<evidence type="ECO:0000256" key="4">
    <source>
        <dbReference type="ARBA" id="ARBA00022519"/>
    </source>
</evidence>
<feature type="domain" description="Type II secretion system protein GspF" evidence="9">
    <location>
        <begin position="269"/>
        <end position="391"/>
    </location>
</feature>
<comment type="caution">
    <text evidence="10">The sequence shown here is derived from an EMBL/GenBank/DDBJ whole genome shotgun (WGS) entry which is preliminary data.</text>
</comment>
<evidence type="ECO:0000256" key="3">
    <source>
        <dbReference type="ARBA" id="ARBA00022475"/>
    </source>
</evidence>
<evidence type="ECO:0000256" key="2">
    <source>
        <dbReference type="ARBA" id="ARBA00005745"/>
    </source>
</evidence>
<dbReference type="Gene3D" id="1.20.81.30">
    <property type="entry name" value="Type II secretion system (T2SS), domain F"/>
    <property type="match status" value="2"/>
</dbReference>
<comment type="similarity">
    <text evidence="2">Belongs to the GSP F family.</text>
</comment>
<feature type="transmembrane region" description="Helical" evidence="8">
    <location>
        <begin position="168"/>
        <end position="192"/>
    </location>
</feature>
<dbReference type="PANTHER" id="PTHR30012">
    <property type="entry name" value="GENERAL SECRETION PATHWAY PROTEIN"/>
    <property type="match status" value="1"/>
</dbReference>
<feature type="transmembrane region" description="Helical" evidence="8">
    <location>
        <begin position="372"/>
        <end position="393"/>
    </location>
</feature>
<organism evidence="10">
    <name type="scientific">Caldithrix abyssi</name>
    <dbReference type="NCBI Taxonomy" id="187145"/>
    <lineage>
        <taxon>Bacteria</taxon>
        <taxon>Pseudomonadati</taxon>
        <taxon>Calditrichota</taxon>
        <taxon>Calditrichia</taxon>
        <taxon>Calditrichales</taxon>
        <taxon>Calditrichaceae</taxon>
        <taxon>Caldithrix</taxon>
    </lineage>
</organism>
<feature type="transmembrane region" description="Helical" evidence="8">
    <location>
        <begin position="212"/>
        <end position="238"/>
    </location>
</feature>